<gene>
    <name evidence="1" type="ORF">EJ08DRAFT_161294</name>
</gene>
<dbReference type="Proteomes" id="UP000800235">
    <property type="component" value="Unassembled WGS sequence"/>
</dbReference>
<dbReference type="EMBL" id="MU007028">
    <property type="protein sequence ID" value="KAF2432037.1"/>
    <property type="molecule type" value="Genomic_DNA"/>
</dbReference>
<organism evidence="1 2">
    <name type="scientific">Tothia fuscella</name>
    <dbReference type="NCBI Taxonomy" id="1048955"/>
    <lineage>
        <taxon>Eukaryota</taxon>
        <taxon>Fungi</taxon>
        <taxon>Dikarya</taxon>
        <taxon>Ascomycota</taxon>
        <taxon>Pezizomycotina</taxon>
        <taxon>Dothideomycetes</taxon>
        <taxon>Pleosporomycetidae</taxon>
        <taxon>Venturiales</taxon>
        <taxon>Cylindrosympodiaceae</taxon>
        <taxon>Tothia</taxon>
    </lineage>
</organism>
<evidence type="ECO:0000313" key="2">
    <source>
        <dbReference type="Proteomes" id="UP000800235"/>
    </source>
</evidence>
<accession>A0A9P4U0M0</accession>
<dbReference type="AlphaFoldDB" id="A0A9P4U0M0"/>
<reference evidence="1" key="1">
    <citation type="journal article" date="2020" name="Stud. Mycol.">
        <title>101 Dothideomycetes genomes: a test case for predicting lifestyles and emergence of pathogens.</title>
        <authorList>
            <person name="Haridas S."/>
            <person name="Albert R."/>
            <person name="Binder M."/>
            <person name="Bloem J."/>
            <person name="Labutti K."/>
            <person name="Salamov A."/>
            <person name="Andreopoulos B."/>
            <person name="Baker S."/>
            <person name="Barry K."/>
            <person name="Bills G."/>
            <person name="Bluhm B."/>
            <person name="Cannon C."/>
            <person name="Castanera R."/>
            <person name="Culley D."/>
            <person name="Daum C."/>
            <person name="Ezra D."/>
            <person name="Gonzalez J."/>
            <person name="Henrissat B."/>
            <person name="Kuo A."/>
            <person name="Liang C."/>
            <person name="Lipzen A."/>
            <person name="Lutzoni F."/>
            <person name="Magnuson J."/>
            <person name="Mondo S."/>
            <person name="Nolan M."/>
            <person name="Ohm R."/>
            <person name="Pangilinan J."/>
            <person name="Park H.-J."/>
            <person name="Ramirez L."/>
            <person name="Alfaro M."/>
            <person name="Sun H."/>
            <person name="Tritt A."/>
            <person name="Yoshinaga Y."/>
            <person name="Zwiers L.-H."/>
            <person name="Turgeon B."/>
            <person name="Goodwin S."/>
            <person name="Spatafora J."/>
            <person name="Crous P."/>
            <person name="Grigoriev I."/>
        </authorList>
    </citation>
    <scope>NUCLEOTIDE SEQUENCE</scope>
    <source>
        <strain evidence="1">CBS 130266</strain>
    </source>
</reference>
<protein>
    <submittedName>
        <fullName evidence="1">Uncharacterized protein</fullName>
    </submittedName>
</protein>
<name>A0A9P4U0M0_9PEZI</name>
<proteinExistence type="predicted"/>
<evidence type="ECO:0000313" key="1">
    <source>
        <dbReference type="EMBL" id="KAF2432037.1"/>
    </source>
</evidence>
<sequence>MPGFLASNSSFMYFVHLWKHDSRQGGGHQFRMPNMSAVWKQKSMRGHGVLETRHAKHADCKRVALANEIWLLQEINPRQEGPKVRNNGMQSLPQRSVIVVYACKSLLLYREGVISCLDGVTVSAFAVPTLSLHSKHVFLAPMAGSFAPQPSGHRPAAARFCTLCGRADLCISQRLWRGAQIIL</sequence>
<comment type="caution">
    <text evidence="1">The sequence shown here is derived from an EMBL/GenBank/DDBJ whole genome shotgun (WGS) entry which is preliminary data.</text>
</comment>
<keyword evidence="2" id="KW-1185">Reference proteome</keyword>